<comment type="caution">
    <text evidence="2">The sequence shown here is derived from an EMBL/GenBank/DDBJ whole genome shotgun (WGS) entry which is preliminary data.</text>
</comment>
<evidence type="ECO:0000313" key="3">
    <source>
        <dbReference type="Proteomes" id="UP001153148"/>
    </source>
</evidence>
<sequence>MQQNLLQCTGKELKSHLLRDPPNLHDSVESVNGGNQFPARDTTHLVPDLFVVLPTTKAVKWANAHLINPTHIPEYQCTRKGTHLCTKGEWETTPTPASCTNGIDIPNALGGKWDEE</sequence>
<feature type="region of interest" description="Disordered" evidence="1">
    <location>
        <begin position="17"/>
        <end position="36"/>
    </location>
</feature>
<evidence type="ECO:0008006" key="4">
    <source>
        <dbReference type="Google" id="ProtNLM"/>
    </source>
</evidence>
<proteinExistence type="predicted"/>
<protein>
    <recommendedName>
        <fullName evidence="4">Sushi domain-containing protein</fullName>
    </recommendedName>
</protein>
<organism evidence="2 3">
    <name type="scientific">Timema podura</name>
    <name type="common">Walking stick</name>
    <dbReference type="NCBI Taxonomy" id="61482"/>
    <lineage>
        <taxon>Eukaryota</taxon>
        <taxon>Metazoa</taxon>
        <taxon>Ecdysozoa</taxon>
        <taxon>Arthropoda</taxon>
        <taxon>Hexapoda</taxon>
        <taxon>Insecta</taxon>
        <taxon>Pterygota</taxon>
        <taxon>Neoptera</taxon>
        <taxon>Polyneoptera</taxon>
        <taxon>Phasmatodea</taxon>
        <taxon>Timematodea</taxon>
        <taxon>Timematoidea</taxon>
        <taxon>Timematidae</taxon>
        <taxon>Timema</taxon>
    </lineage>
</organism>
<feature type="non-terminal residue" evidence="2">
    <location>
        <position position="116"/>
    </location>
</feature>
<evidence type="ECO:0000256" key="1">
    <source>
        <dbReference type="SAM" id="MobiDB-lite"/>
    </source>
</evidence>
<name>A0ABN7P2C3_TIMPD</name>
<gene>
    <name evidence="2" type="ORF">TPAB3V08_LOCUS9010</name>
</gene>
<dbReference type="Proteomes" id="UP001153148">
    <property type="component" value="Unassembled WGS sequence"/>
</dbReference>
<feature type="compositionally biased region" description="Basic and acidic residues" evidence="1">
    <location>
        <begin position="17"/>
        <end position="28"/>
    </location>
</feature>
<evidence type="ECO:0000313" key="2">
    <source>
        <dbReference type="EMBL" id="CAG2062057.1"/>
    </source>
</evidence>
<keyword evidence="3" id="KW-1185">Reference proteome</keyword>
<dbReference type="EMBL" id="CAJPIN010018407">
    <property type="protein sequence ID" value="CAG2062057.1"/>
    <property type="molecule type" value="Genomic_DNA"/>
</dbReference>
<accession>A0ABN7P2C3</accession>
<reference evidence="2" key="1">
    <citation type="submission" date="2021-03" db="EMBL/GenBank/DDBJ databases">
        <authorList>
            <person name="Tran Van P."/>
        </authorList>
    </citation>
    <scope>NUCLEOTIDE SEQUENCE</scope>
</reference>